<evidence type="ECO:0000256" key="3">
    <source>
        <dbReference type="ARBA" id="ARBA00022795"/>
    </source>
</evidence>
<evidence type="ECO:0000313" key="8">
    <source>
        <dbReference type="EMBL" id="SMA49652.1"/>
    </source>
</evidence>
<evidence type="ECO:0000313" key="9">
    <source>
        <dbReference type="Proteomes" id="UP000196573"/>
    </source>
</evidence>
<dbReference type="EMBL" id="FWPT01000008">
    <property type="protein sequence ID" value="SMA49652.1"/>
    <property type="molecule type" value="Genomic_DNA"/>
</dbReference>
<comment type="function">
    <text evidence="4 5">Required for flagellar hook formation. May act as a scaffolding protein.</text>
</comment>
<evidence type="ECO:0000256" key="2">
    <source>
        <dbReference type="ARBA" id="ARBA00016013"/>
    </source>
</evidence>
<evidence type="ECO:0000256" key="4">
    <source>
        <dbReference type="ARBA" id="ARBA00024746"/>
    </source>
</evidence>
<evidence type="ECO:0000256" key="5">
    <source>
        <dbReference type="RuleBase" id="RU362076"/>
    </source>
</evidence>
<dbReference type="Gene3D" id="2.30.30.910">
    <property type="match status" value="1"/>
</dbReference>
<dbReference type="InterPro" id="IPR025965">
    <property type="entry name" value="FlgD/Vpr_Ig-like"/>
</dbReference>
<dbReference type="Proteomes" id="UP000196573">
    <property type="component" value="Unassembled WGS sequence"/>
</dbReference>
<dbReference type="InterPro" id="IPR025963">
    <property type="entry name" value="FLgD_Tudor"/>
</dbReference>
<gene>
    <name evidence="8" type="primary">flgD_2</name>
    <name evidence="8" type="ORF">EHSB41UT_03434</name>
</gene>
<name>A0A1X7ANF0_9GAMM</name>
<evidence type="ECO:0000256" key="1">
    <source>
        <dbReference type="ARBA" id="ARBA00010577"/>
    </source>
</evidence>
<dbReference type="AlphaFoldDB" id="A0A1X7ANF0"/>
<organism evidence="8 9">
    <name type="scientific">Parendozoicomonas haliclonae</name>
    <dbReference type="NCBI Taxonomy" id="1960125"/>
    <lineage>
        <taxon>Bacteria</taxon>
        <taxon>Pseudomonadati</taxon>
        <taxon>Pseudomonadota</taxon>
        <taxon>Gammaproteobacteria</taxon>
        <taxon>Oceanospirillales</taxon>
        <taxon>Endozoicomonadaceae</taxon>
        <taxon>Parendozoicomonas</taxon>
    </lineage>
</organism>
<dbReference type="GO" id="GO:0044781">
    <property type="term" value="P:bacterial-type flagellum organization"/>
    <property type="evidence" value="ECO:0007669"/>
    <property type="project" value="UniProtKB-UniRule"/>
</dbReference>
<dbReference type="InterPro" id="IPR005648">
    <property type="entry name" value="FlgD"/>
</dbReference>
<accession>A0A1X7ANF0</accession>
<comment type="similarity">
    <text evidence="1 5">Belongs to the FlgD family.</text>
</comment>
<feature type="domain" description="FlgD/Vpr Ig-like" evidence="6">
    <location>
        <begin position="106"/>
        <end position="175"/>
    </location>
</feature>
<evidence type="ECO:0000259" key="6">
    <source>
        <dbReference type="Pfam" id="PF13860"/>
    </source>
</evidence>
<protein>
    <recommendedName>
        <fullName evidence="2 5">Basal-body rod modification protein FlgD</fullName>
    </recommendedName>
</protein>
<dbReference type="Pfam" id="PF13861">
    <property type="entry name" value="FLgD_tudor"/>
    <property type="match status" value="1"/>
</dbReference>
<dbReference type="OrthoDB" id="9785233at2"/>
<dbReference type="Gene3D" id="2.60.40.4070">
    <property type="match status" value="1"/>
</dbReference>
<dbReference type="Pfam" id="PF13860">
    <property type="entry name" value="FlgD_ig"/>
    <property type="match status" value="1"/>
</dbReference>
<sequence length="303" mass="32002">MTSINGLNASTSAQGATSGIANSATNMDSEAFLQMLLVQLNYQDPTAPMDSQQIVSQLADLTSVTAMGELQSSVQDLSGQLYSSQALYASTLVGQEIMVLANVMDIEAGESINGEILLTTAADDLKVEIYNGADELVATLPMGEQMKSGAVEFDMTDLEDDLPAGKYTLKAVATIDGKDMEAAITQRSNVTSVVIPGPGQEVLVEVDKVGLVPLSYITKLQGEAGSESQSNPNVRMISHDQGNGAMEANSFFNRELLRRYPGLHESGLVETTSANTLTDSNLLSNSMPAIPLGPASLAVARQY</sequence>
<keyword evidence="9" id="KW-1185">Reference proteome</keyword>
<evidence type="ECO:0000259" key="7">
    <source>
        <dbReference type="Pfam" id="PF13861"/>
    </source>
</evidence>
<dbReference type="RefSeq" id="WP_087112099.1">
    <property type="nucleotide sequence ID" value="NZ_CBCSCN010000010.1"/>
</dbReference>
<keyword evidence="3 5" id="KW-1005">Bacterial flagellum biogenesis</keyword>
<reference evidence="8 9" key="1">
    <citation type="submission" date="2017-03" db="EMBL/GenBank/DDBJ databases">
        <authorList>
            <person name="Afonso C.L."/>
            <person name="Miller P.J."/>
            <person name="Scott M.A."/>
            <person name="Spackman E."/>
            <person name="Goraichik I."/>
            <person name="Dimitrov K.M."/>
            <person name="Suarez D.L."/>
            <person name="Swayne D.E."/>
        </authorList>
    </citation>
    <scope>NUCLEOTIDE SEQUENCE [LARGE SCALE GENOMIC DNA]</scope>
    <source>
        <strain evidence="8">SB41UT1</strain>
    </source>
</reference>
<proteinExistence type="inferred from homology"/>
<feature type="domain" description="FlgD Tudor-like" evidence="7">
    <location>
        <begin position="84"/>
        <end position="218"/>
    </location>
</feature>
<dbReference type="Pfam" id="PF03963">
    <property type="entry name" value="FlgD"/>
    <property type="match status" value="1"/>
</dbReference>